<dbReference type="PROSITE" id="PS00680">
    <property type="entry name" value="MAP_1"/>
    <property type="match status" value="1"/>
</dbReference>
<keyword evidence="4 6" id="KW-0479">Metal-binding</keyword>
<dbReference type="PANTHER" id="PTHR43330:SF27">
    <property type="entry name" value="METHIONINE AMINOPEPTIDASE"/>
    <property type="match status" value="1"/>
</dbReference>
<comment type="cofactor">
    <cofactor evidence="6">
        <name>Co(2+)</name>
        <dbReference type="ChEBI" id="CHEBI:48828"/>
    </cofactor>
    <cofactor evidence="6">
        <name>Zn(2+)</name>
        <dbReference type="ChEBI" id="CHEBI:29105"/>
    </cofactor>
    <cofactor evidence="6">
        <name>Mn(2+)</name>
        <dbReference type="ChEBI" id="CHEBI:29035"/>
    </cofactor>
    <cofactor evidence="6">
        <name>Fe(2+)</name>
        <dbReference type="ChEBI" id="CHEBI:29033"/>
    </cofactor>
    <text evidence="6">Binds 2 divalent metal cations per subunit. Has a high-affinity and a low affinity metal-binding site. The true nature of the physiological cofactor is under debate. The enzyme is active with cobalt, zinc, manganese or divalent iron ions. Most likely, methionine aminopeptidases function as mononuclear Fe(2+)-metalloproteases under physiological conditions, and the catalytically relevant metal-binding site has been assigned to the histidine-containing high-affinity site.</text>
</comment>
<evidence type="ECO:0000256" key="3">
    <source>
        <dbReference type="ARBA" id="ARBA00022670"/>
    </source>
</evidence>
<evidence type="ECO:0000256" key="6">
    <source>
        <dbReference type="HAMAP-Rule" id="MF_01974"/>
    </source>
</evidence>
<dbReference type="PRINTS" id="PR00599">
    <property type="entry name" value="MAPEPTIDASE"/>
</dbReference>
<feature type="binding site" evidence="6">
    <location>
        <position position="77"/>
    </location>
    <ligand>
        <name>substrate</name>
    </ligand>
</feature>
<dbReference type="Gene3D" id="3.90.230.10">
    <property type="entry name" value="Creatinase/methionine aminopeptidase superfamily"/>
    <property type="match status" value="1"/>
</dbReference>
<reference evidence="9 10" key="1">
    <citation type="submission" date="2020-10" db="EMBL/GenBank/DDBJ databases">
        <title>Ca. Dormibacterota MAGs.</title>
        <authorList>
            <person name="Montgomery K."/>
        </authorList>
    </citation>
    <scope>NUCLEOTIDE SEQUENCE [LARGE SCALE GENOMIC DNA]</scope>
    <source>
        <strain evidence="9">SC8811_S16_3</strain>
    </source>
</reference>
<dbReference type="GO" id="GO:0046872">
    <property type="term" value="F:metal ion binding"/>
    <property type="evidence" value="ECO:0007669"/>
    <property type="project" value="UniProtKB-UniRule"/>
</dbReference>
<dbReference type="GO" id="GO:0005829">
    <property type="term" value="C:cytosol"/>
    <property type="evidence" value="ECO:0007669"/>
    <property type="project" value="TreeGrafter"/>
</dbReference>
<feature type="domain" description="Peptidase M24" evidence="8">
    <location>
        <begin position="12"/>
        <end position="239"/>
    </location>
</feature>
<dbReference type="RefSeq" id="WP_338176478.1">
    <property type="nucleotide sequence ID" value="NZ_JAEKNQ010000013.1"/>
</dbReference>
<dbReference type="GO" id="GO:0006508">
    <property type="term" value="P:proteolysis"/>
    <property type="evidence" value="ECO:0007669"/>
    <property type="project" value="UniProtKB-KW"/>
</dbReference>
<dbReference type="GO" id="GO:0004239">
    <property type="term" value="F:initiator methionyl aminopeptidase activity"/>
    <property type="evidence" value="ECO:0007669"/>
    <property type="project" value="UniProtKB-UniRule"/>
</dbReference>
<proteinExistence type="inferred from homology"/>
<dbReference type="HAMAP" id="MF_01974">
    <property type="entry name" value="MetAP_1"/>
    <property type="match status" value="1"/>
</dbReference>
<evidence type="ECO:0000256" key="1">
    <source>
        <dbReference type="ARBA" id="ARBA00002521"/>
    </source>
</evidence>
<evidence type="ECO:0000256" key="2">
    <source>
        <dbReference type="ARBA" id="ARBA00022438"/>
    </source>
</evidence>
<comment type="subunit">
    <text evidence="6">Monomer.</text>
</comment>
<comment type="function">
    <text evidence="1 6">Removes the N-terminal methionine from nascent proteins. The N-terminal methionine is often cleaved when the second residue in the primary sequence is small and uncharged (Met-Ala-, Cys, Gly, Pro, Ser, Thr, or Val). Requires deformylation of the N(alpha)-formylated initiator methionine before it can be hydrolyzed.</text>
</comment>
<dbReference type="PANTHER" id="PTHR43330">
    <property type="entry name" value="METHIONINE AMINOPEPTIDASE"/>
    <property type="match status" value="1"/>
</dbReference>
<evidence type="ECO:0000256" key="5">
    <source>
        <dbReference type="ARBA" id="ARBA00022801"/>
    </source>
</evidence>
<dbReference type="SUPFAM" id="SSF55920">
    <property type="entry name" value="Creatinase/aminopeptidase"/>
    <property type="match status" value="1"/>
</dbReference>
<keyword evidence="5 6" id="KW-0378">Hydrolase</keyword>
<accession>A0A934N645</accession>
<dbReference type="AlphaFoldDB" id="A0A934N645"/>
<dbReference type="CDD" id="cd01086">
    <property type="entry name" value="MetAP1"/>
    <property type="match status" value="1"/>
</dbReference>
<feature type="binding site" evidence="6">
    <location>
        <position position="94"/>
    </location>
    <ligand>
        <name>a divalent metal cation</name>
        <dbReference type="ChEBI" id="CHEBI:60240"/>
        <label>1</label>
    </ligand>
</feature>
<feature type="binding site" evidence="6">
    <location>
        <position position="105"/>
    </location>
    <ligand>
        <name>a divalent metal cation</name>
        <dbReference type="ChEBI" id="CHEBI:60240"/>
        <label>1</label>
    </ligand>
</feature>
<dbReference type="InterPro" id="IPR000994">
    <property type="entry name" value="Pept_M24"/>
</dbReference>
<feature type="binding site" evidence="6">
    <location>
        <position position="201"/>
    </location>
    <ligand>
        <name>a divalent metal cation</name>
        <dbReference type="ChEBI" id="CHEBI:60240"/>
        <label>2</label>
        <note>catalytic</note>
    </ligand>
</feature>
<dbReference type="EMBL" id="JAEKNQ010000013">
    <property type="protein sequence ID" value="MBJ7602090.1"/>
    <property type="molecule type" value="Genomic_DNA"/>
</dbReference>
<dbReference type="EC" id="3.4.11.18" evidence="6 7"/>
<dbReference type="InterPro" id="IPR001714">
    <property type="entry name" value="Pept_M24_MAP"/>
</dbReference>
<dbReference type="Pfam" id="PF00557">
    <property type="entry name" value="Peptidase_M24"/>
    <property type="match status" value="1"/>
</dbReference>
<sequence>MINYKTQNELGLMRQAGLALAAVVEDLKAAVQPGVRTREIDKLAQARIRSAGARPGFLGYHGYPNSICISINDEAVHGIPGPRKVVAGDIVSLDLGLVLDGFWADMGCTVPAGQASSEAQRLIRVTDECLQVALQHAQPGGRLGDISAAVQRHAEQNGFSVIRQFVGHGIGRQMHEAPQVPNFGRAGSGPELKPGMTLAIEPMVNQGAPEVYIKPDGWTVCTSDGLLSSYVEHTVAITAQGPQVLTALDAASSGRIAV</sequence>
<feature type="binding site" evidence="6">
    <location>
        <position position="232"/>
    </location>
    <ligand>
        <name>a divalent metal cation</name>
        <dbReference type="ChEBI" id="CHEBI:60240"/>
        <label>2</label>
        <note>catalytic</note>
    </ligand>
</feature>
<dbReference type="Proteomes" id="UP000620075">
    <property type="component" value="Unassembled WGS sequence"/>
</dbReference>
<organism evidence="9 10">
    <name type="scientific">Candidatus Dormiibacter inghamiae</name>
    <dbReference type="NCBI Taxonomy" id="3127013"/>
    <lineage>
        <taxon>Bacteria</taxon>
        <taxon>Bacillati</taxon>
        <taxon>Candidatus Dormiibacterota</taxon>
        <taxon>Candidatus Dormibacteria</taxon>
        <taxon>Candidatus Dormibacterales</taxon>
        <taxon>Candidatus Dormibacteraceae</taxon>
        <taxon>Candidatus Dormiibacter</taxon>
    </lineage>
</organism>
<evidence type="ECO:0000256" key="4">
    <source>
        <dbReference type="ARBA" id="ARBA00022723"/>
    </source>
</evidence>
<keyword evidence="2 6" id="KW-0031">Aminopeptidase</keyword>
<feature type="binding site" evidence="6">
    <location>
        <position position="168"/>
    </location>
    <ligand>
        <name>a divalent metal cation</name>
        <dbReference type="ChEBI" id="CHEBI:60240"/>
        <label>2</label>
        <note>catalytic</note>
    </ligand>
</feature>
<evidence type="ECO:0000259" key="8">
    <source>
        <dbReference type="Pfam" id="PF00557"/>
    </source>
</evidence>
<comment type="similarity">
    <text evidence="6">Belongs to the peptidase M24A family. Methionine aminopeptidase type 1 subfamily.</text>
</comment>
<evidence type="ECO:0000256" key="7">
    <source>
        <dbReference type="RuleBase" id="RU003653"/>
    </source>
</evidence>
<dbReference type="GO" id="GO:0070006">
    <property type="term" value="F:metalloaminopeptidase activity"/>
    <property type="evidence" value="ECO:0007669"/>
    <property type="project" value="UniProtKB-UniRule"/>
</dbReference>
<name>A0A934N645_9BACT</name>
<evidence type="ECO:0000313" key="9">
    <source>
        <dbReference type="EMBL" id="MBJ7602090.1"/>
    </source>
</evidence>
<gene>
    <name evidence="6 9" type="primary">map</name>
    <name evidence="9" type="ORF">JF888_02675</name>
</gene>
<keyword evidence="3 6" id="KW-0645">Protease</keyword>
<feature type="binding site" evidence="6">
    <location>
        <position position="232"/>
    </location>
    <ligand>
        <name>a divalent metal cation</name>
        <dbReference type="ChEBI" id="CHEBI:60240"/>
        <label>1</label>
    </ligand>
</feature>
<protein>
    <recommendedName>
        <fullName evidence="6 7">Methionine aminopeptidase</fullName>
        <shortName evidence="6">MAP</shortName>
        <shortName evidence="6">MetAP</shortName>
        <ecNumber evidence="6 7">3.4.11.18</ecNumber>
    </recommendedName>
    <alternativeName>
        <fullName evidence="6">Peptidase M</fullName>
    </alternativeName>
</protein>
<feature type="binding site" evidence="6">
    <location>
        <position position="175"/>
    </location>
    <ligand>
        <name>substrate</name>
    </ligand>
</feature>
<feature type="binding site" evidence="6">
    <location>
        <position position="105"/>
    </location>
    <ligand>
        <name>a divalent metal cation</name>
        <dbReference type="ChEBI" id="CHEBI:60240"/>
        <label>2</label>
        <note>catalytic</note>
    </ligand>
</feature>
<dbReference type="InterPro" id="IPR002467">
    <property type="entry name" value="Pept_M24A_MAP1"/>
</dbReference>
<dbReference type="InterPro" id="IPR036005">
    <property type="entry name" value="Creatinase/aminopeptidase-like"/>
</dbReference>
<dbReference type="NCBIfam" id="TIGR00500">
    <property type="entry name" value="met_pdase_I"/>
    <property type="match status" value="1"/>
</dbReference>
<evidence type="ECO:0000313" key="10">
    <source>
        <dbReference type="Proteomes" id="UP000620075"/>
    </source>
</evidence>
<comment type="catalytic activity">
    <reaction evidence="6 7">
        <text>Release of N-terminal amino acids, preferentially methionine, from peptides and arylamides.</text>
        <dbReference type="EC" id="3.4.11.18"/>
    </reaction>
</comment>
<comment type="caution">
    <text evidence="9">The sequence shown here is derived from an EMBL/GenBank/DDBJ whole genome shotgun (WGS) entry which is preliminary data.</text>
</comment>